<feature type="region of interest" description="Disordered" evidence="10">
    <location>
        <begin position="411"/>
        <end position="440"/>
    </location>
</feature>
<evidence type="ECO:0000256" key="5">
    <source>
        <dbReference type="ARBA" id="ARBA00015817"/>
    </source>
</evidence>
<dbReference type="GO" id="GO:0005794">
    <property type="term" value="C:Golgi apparatus"/>
    <property type="evidence" value="ECO:0007669"/>
    <property type="project" value="UniProtKB-SubCell"/>
</dbReference>
<dbReference type="GO" id="GO:0005096">
    <property type="term" value="F:GTPase activator activity"/>
    <property type="evidence" value="ECO:0007669"/>
    <property type="project" value="UniProtKB-KW"/>
</dbReference>
<evidence type="ECO:0000256" key="2">
    <source>
        <dbReference type="ARBA" id="ARBA00004240"/>
    </source>
</evidence>
<dbReference type="OrthoDB" id="17346at2759"/>
<comment type="similarity">
    <text evidence="4">Belongs to the Rab3-GAP catalytic subunit family.</text>
</comment>
<feature type="domain" description="Rab3GAP catalytic subunit conserved" evidence="11">
    <location>
        <begin position="609"/>
        <end position="749"/>
    </location>
</feature>
<evidence type="ECO:0000256" key="6">
    <source>
        <dbReference type="ARBA" id="ARBA00022468"/>
    </source>
</evidence>
<dbReference type="PANTHER" id="PTHR21422">
    <property type="entry name" value="RAB3 GTPASE-ACTIVATING PROTEIN CATALYTIC SUBUNIT"/>
    <property type="match status" value="1"/>
</dbReference>
<evidence type="ECO:0000256" key="7">
    <source>
        <dbReference type="ARBA" id="ARBA00022490"/>
    </source>
</evidence>
<feature type="region of interest" description="Disordered" evidence="10">
    <location>
        <begin position="571"/>
        <end position="613"/>
    </location>
</feature>
<name>A0A368FY21_ANCCA</name>
<evidence type="ECO:0000259" key="11">
    <source>
        <dbReference type="Pfam" id="PF13890"/>
    </source>
</evidence>
<evidence type="ECO:0000256" key="4">
    <source>
        <dbReference type="ARBA" id="ARBA00008856"/>
    </source>
</evidence>
<evidence type="ECO:0000313" key="13">
    <source>
        <dbReference type="EMBL" id="RCN37093.1"/>
    </source>
</evidence>
<evidence type="ECO:0000259" key="12">
    <source>
        <dbReference type="Pfam" id="PF19533"/>
    </source>
</evidence>
<dbReference type="Pfam" id="PF19533">
    <property type="entry name" value="Rab3-GAP_cat_C"/>
    <property type="match status" value="1"/>
</dbReference>
<keyword evidence="8" id="KW-0256">Endoplasmic reticulum</keyword>
<evidence type="ECO:0000256" key="9">
    <source>
        <dbReference type="ARBA" id="ARBA00023034"/>
    </source>
</evidence>
<feature type="compositionally biased region" description="Low complexity" evidence="10">
    <location>
        <begin position="590"/>
        <end position="604"/>
    </location>
</feature>
<organism evidence="13 14">
    <name type="scientific">Ancylostoma caninum</name>
    <name type="common">Dog hookworm</name>
    <dbReference type="NCBI Taxonomy" id="29170"/>
    <lineage>
        <taxon>Eukaryota</taxon>
        <taxon>Metazoa</taxon>
        <taxon>Ecdysozoa</taxon>
        <taxon>Nematoda</taxon>
        <taxon>Chromadorea</taxon>
        <taxon>Rhabditida</taxon>
        <taxon>Rhabditina</taxon>
        <taxon>Rhabditomorpha</taxon>
        <taxon>Strongyloidea</taxon>
        <taxon>Ancylostomatidae</taxon>
        <taxon>Ancylostomatinae</taxon>
        <taxon>Ancylostoma</taxon>
    </lineage>
</organism>
<dbReference type="AlphaFoldDB" id="A0A368FY21"/>
<evidence type="ECO:0000256" key="1">
    <source>
        <dbReference type="ARBA" id="ARBA00004222"/>
    </source>
</evidence>
<comment type="caution">
    <text evidence="13">The sequence shown here is derived from an EMBL/GenBank/DDBJ whole genome shotgun (WGS) entry which is preliminary data.</text>
</comment>
<reference evidence="13 14" key="1">
    <citation type="submission" date="2014-10" db="EMBL/GenBank/DDBJ databases">
        <title>Draft genome of the hookworm Ancylostoma caninum.</title>
        <authorList>
            <person name="Mitreva M."/>
        </authorList>
    </citation>
    <scope>NUCLEOTIDE SEQUENCE [LARGE SCALE GENOMIC DNA]</scope>
    <source>
        <strain evidence="13 14">Baltimore</strain>
    </source>
</reference>
<sequence>MEKEGEEEEVFEIDDFTVITEFERFVVAIEALVQEWGLIGTRPRKKYPKGALRVCAWQSKSSTVNFGESNKLKVTYYYPDLPSDVIEEVPCSENDGHISSFGFDIANAETDFIYHSNITTMYGVSEFIVMSPADQVDDAIMTEDQKNLVISAFRVAQHSVDCEIPMFIQFGHIDRQLFFGTSCNKSVVTHYGGSHLRKGQLRHTHLSGLLELFKEHVKCPISLLDADDIRVSVQFDYNIKFPSYPSKYIDDSCEILECHTLPFGSRDEPISEFNVIAIWPNMKEEMINENEYHSDLDLLSAFNWAGSVQFQYTEGLLDYALSRIIDLPQSKEASETAFSLLGLRSSPKAFGQLTDGGIQNIRIAGVSNFSITNPGGLALDEVLMPISKSVMKRCMDKIFDVDDTEEDASMEITPNQSLISTPGSAVRSSPDPSVSQPHSDLRKFDTQLGETGQSDRNDDSKVNSVLRQSKWTPPGSLTRRFAMAFTNATLDFVFGPCAFAQVWYEFVNRLRTYYDSTKDLPGMSEVTQPNLSHCLLHQKMEMLQCCITAKRRRHELYDNTKDFGTDEFFDAQSEQSGDDSSEGDSKKDVSTFSSSQSSFRNGKSQANLEPSGRLHPFGEMRLLKHKDTLLYVPITQDRSPMTEDMVDEYARYLSSLDDGDARVQAQLDVLCSDMQAFKAANPKCCLEDFIRWHSPKDWIEEEECLSERMQLPDNTWVKCWNEAMPIPVINQARLFNESKIAEEILSLLENATVQQMVDFLRPVIFTTAVQQITEKGLLPHLFFFRKISKAERHLTLPVSAKCIGNLLDEEHLARSVHRANRSGLRQEFLILAMINDSDLSAQLMFYRDDYVDALKQLKSAELLFVQYTSLLNKLSFATDATTKREAVDRNVISRGVPIFGASSGALGNAVRRMLERQDVTNGRLPPPTRKQYTLRWSVPRPTANSRVVPQRMFASIEQEEFRLCGAFTEDTVYT</sequence>
<feature type="domain" description="Rab3GAP catalytic subunit C-terminal" evidence="12">
    <location>
        <begin position="918"/>
        <end position="972"/>
    </location>
</feature>
<dbReference type="GO" id="GO:0005783">
    <property type="term" value="C:endoplasmic reticulum"/>
    <property type="evidence" value="ECO:0007669"/>
    <property type="project" value="UniProtKB-SubCell"/>
</dbReference>
<dbReference type="Pfam" id="PF13890">
    <property type="entry name" value="Rab3-GTPase_cat"/>
    <property type="match status" value="1"/>
</dbReference>
<keyword evidence="9" id="KW-0333">Golgi apparatus</keyword>
<comment type="subcellular location">
    <subcellularLocation>
        <location evidence="3">Cytoplasm</location>
    </subcellularLocation>
    <subcellularLocation>
        <location evidence="2">Endoplasmic reticulum</location>
    </subcellularLocation>
    <subcellularLocation>
        <location evidence="1">Golgi apparatus</location>
        <location evidence="1">cis-Golgi network</location>
    </subcellularLocation>
</comment>
<evidence type="ECO:0000256" key="3">
    <source>
        <dbReference type="ARBA" id="ARBA00004496"/>
    </source>
</evidence>
<keyword evidence="6" id="KW-0343">GTPase activation</keyword>
<dbReference type="InterPro" id="IPR026147">
    <property type="entry name" value="Rab3GAP1_conserved"/>
</dbReference>
<dbReference type="PANTHER" id="PTHR21422:SF9">
    <property type="entry name" value="RAB3 GTPASE-ACTIVATING PROTEIN CATALYTIC SUBUNIT"/>
    <property type="match status" value="1"/>
</dbReference>
<evidence type="ECO:0000256" key="8">
    <source>
        <dbReference type="ARBA" id="ARBA00022824"/>
    </source>
</evidence>
<dbReference type="InterPro" id="IPR045700">
    <property type="entry name" value="Rab3GAP1"/>
</dbReference>
<protein>
    <recommendedName>
        <fullName evidence="5">Rab3 GTPase-activating protein catalytic subunit</fullName>
    </recommendedName>
</protein>
<dbReference type="EMBL" id="JOJR01000499">
    <property type="protein sequence ID" value="RCN37093.1"/>
    <property type="molecule type" value="Genomic_DNA"/>
</dbReference>
<dbReference type="InterPro" id="IPR045698">
    <property type="entry name" value="Rab3GAP1_C"/>
</dbReference>
<gene>
    <name evidence="13" type="ORF">ANCCAN_17023</name>
</gene>
<proteinExistence type="inferred from homology"/>
<keyword evidence="14" id="KW-1185">Reference proteome</keyword>
<dbReference type="STRING" id="29170.A0A368FY21"/>
<evidence type="ECO:0000313" key="14">
    <source>
        <dbReference type="Proteomes" id="UP000252519"/>
    </source>
</evidence>
<dbReference type="Proteomes" id="UP000252519">
    <property type="component" value="Unassembled WGS sequence"/>
</dbReference>
<feature type="region of interest" description="Disordered" evidence="10">
    <location>
        <begin position="447"/>
        <end position="466"/>
    </location>
</feature>
<accession>A0A368FY21</accession>
<feature type="compositionally biased region" description="Polar residues" evidence="10">
    <location>
        <begin position="412"/>
        <end position="438"/>
    </location>
</feature>
<evidence type="ECO:0000256" key="10">
    <source>
        <dbReference type="SAM" id="MobiDB-lite"/>
    </source>
</evidence>
<keyword evidence="7" id="KW-0963">Cytoplasm</keyword>